<accession>A0A0D2PAP2</accession>
<evidence type="ECO:0000313" key="1">
    <source>
        <dbReference type="EMBL" id="KJA17395.1"/>
    </source>
</evidence>
<organism evidence="1 2">
    <name type="scientific">Hypholoma sublateritium (strain FD-334 SS-4)</name>
    <dbReference type="NCBI Taxonomy" id="945553"/>
    <lineage>
        <taxon>Eukaryota</taxon>
        <taxon>Fungi</taxon>
        <taxon>Dikarya</taxon>
        <taxon>Basidiomycota</taxon>
        <taxon>Agaricomycotina</taxon>
        <taxon>Agaricomycetes</taxon>
        <taxon>Agaricomycetidae</taxon>
        <taxon>Agaricales</taxon>
        <taxon>Agaricineae</taxon>
        <taxon>Strophariaceae</taxon>
        <taxon>Hypholoma</taxon>
    </lineage>
</organism>
<name>A0A0D2PAP2_HYPSF</name>
<gene>
    <name evidence="1" type="ORF">HYPSUDRAFT_1021410</name>
</gene>
<keyword evidence="2" id="KW-1185">Reference proteome</keyword>
<sequence length="91" mass="10212">MLENPKTARGRAMANLRPRQRLTRPPAVLAVKVATQFRSALPPVLPISVSASLFPLLAPCLCFSGSLHCARARPHWSLSRWFRMRLYATDN</sequence>
<dbReference type="Proteomes" id="UP000054270">
    <property type="component" value="Unassembled WGS sequence"/>
</dbReference>
<reference evidence="2" key="1">
    <citation type="submission" date="2014-04" db="EMBL/GenBank/DDBJ databases">
        <title>Evolutionary Origins and Diversification of the Mycorrhizal Mutualists.</title>
        <authorList>
            <consortium name="DOE Joint Genome Institute"/>
            <consortium name="Mycorrhizal Genomics Consortium"/>
            <person name="Kohler A."/>
            <person name="Kuo A."/>
            <person name="Nagy L.G."/>
            <person name="Floudas D."/>
            <person name="Copeland A."/>
            <person name="Barry K.W."/>
            <person name="Cichocki N."/>
            <person name="Veneault-Fourrey C."/>
            <person name="LaButti K."/>
            <person name="Lindquist E.A."/>
            <person name="Lipzen A."/>
            <person name="Lundell T."/>
            <person name="Morin E."/>
            <person name="Murat C."/>
            <person name="Riley R."/>
            <person name="Ohm R."/>
            <person name="Sun H."/>
            <person name="Tunlid A."/>
            <person name="Henrissat B."/>
            <person name="Grigoriev I.V."/>
            <person name="Hibbett D.S."/>
            <person name="Martin F."/>
        </authorList>
    </citation>
    <scope>NUCLEOTIDE SEQUENCE [LARGE SCALE GENOMIC DNA]</scope>
    <source>
        <strain evidence="2">FD-334 SS-4</strain>
    </source>
</reference>
<dbReference type="EMBL" id="KN817604">
    <property type="protein sequence ID" value="KJA17395.1"/>
    <property type="molecule type" value="Genomic_DNA"/>
</dbReference>
<evidence type="ECO:0000313" key="2">
    <source>
        <dbReference type="Proteomes" id="UP000054270"/>
    </source>
</evidence>
<proteinExistence type="predicted"/>
<protein>
    <submittedName>
        <fullName evidence="1">Uncharacterized protein</fullName>
    </submittedName>
</protein>
<dbReference type="AlphaFoldDB" id="A0A0D2PAP2"/>